<sequence length="208" mass="23033">MRYILFYILLLLPFAGKAWESDDVQTGRMVRWGVKPSFNINIPGGWTSKDVTISYGGGIGGVCNISWLSNWYYEPGVSFDVDGMKLKTGDEFGSEMSLTRCSVSTSLTGGYLFEIDDLLNIAPLAGIELSYFFSNHASNVPDGLADDMDDVWKPVNLSCGVGFDIVRDNISIGVMGYFGLIDMKKRNCPVSSSELFANRVKVSVKYYF</sequence>
<name>A0A4P7W0U4_9BACT</name>
<protein>
    <submittedName>
        <fullName evidence="2">PorT family protein</fullName>
    </submittedName>
</protein>
<feature type="chain" id="PRO_5020504452" evidence="1">
    <location>
        <begin position="21"/>
        <end position="208"/>
    </location>
</feature>
<evidence type="ECO:0000256" key="1">
    <source>
        <dbReference type="SAM" id="SignalP"/>
    </source>
</evidence>
<dbReference type="RefSeq" id="WP_136414171.1">
    <property type="nucleotide sequence ID" value="NZ_CP039396.1"/>
</dbReference>
<gene>
    <name evidence="2" type="ORF">E7747_03665</name>
</gene>
<reference evidence="3" key="1">
    <citation type="submission" date="2019-02" db="EMBL/GenBank/DDBJ databases">
        <title>Isolation and identification of novel species under the genus Muribaculum.</title>
        <authorList>
            <person name="Miyake S."/>
            <person name="Ding Y."/>
            <person name="Low A."/>
            <person name="Soh M."/>
            <person name="Seedorf H."/>
        </authorList>
    </citation>
    <scope>NUCLEOTIDE SEQUENCE [LARGE SCALE GENOMIC DNA]</scope>
    <source>
        <strain evidence="3">H5</strain>
    </source>
</reference>
<evidence type="ECO:0000313" key="2">
    <source>
        <dbReference type="EMBL" id="QCD41479.1"/>
    </source>
</evidence>
<dbReference type="AlphaFoldDB" id="A0A4P7W0U4"/>
<organism evidence="2 3">
    <name type="scientific">Duncaniella dubosii</name>
    <dbReference type="NCBI Taxonomy" id="2518971"/>
    <lineage>
        <taxon>Bacteria</taxon>
        <taxon>Pseudomonadati</taxon>
        <taxon>Bacteroidota</taxon>
        <taxon>Bacteroidia</taxon>
        <taxon>Bacteroidales</taxon>
        <taxon>Muribaculaceae</taxon>
        <taxon>Duncaniella</taxon>
    </lineage>
</organism>
<keyword evidence="1" id="KW-0732">Signal</keyword>
<evidence type="ECO:0000313" key="3">
    <source>
        <dbReference type="Proteomes" id="UP000297149"/>
    </source>
</evidence>
<keyword evidence="3" id="KW-1185">Reference proteome</keyword>
<proteinExistence type="predicted"/>
<dbReference type="EMBL" id="CP039396">
    <property type="protein sequence ID" value="QCD41479.1"/>
    <property type="molecule type" value="Genomic_DNA"/>
</dbReference>
<dbReference type="KEGG" id="ddb:E7747_03665"/>
<feature type="signal peptide" evidence="1">
    <location>
        <begin position="1"/>
        <end position="20"/>
    </location>
</feature>
<dbReference type="Proteomes" id="UP000297149">
    <property type="component" value="Chromosome"/>
</dbReference>
<accession>A0A4P7W0U4</accession>